<dbReference type="InterPro" id="IPR000835">
    <property type="entry name" value="HTH_MarR-typ"/>
</dbReference>
<evidence type="ECO:0000256" key="3">
    <source>
        <dbReference type="ARBA" id="ARBA00023163"/>
    </source>
</evidence>
<dbReference type="Proteomes" id="UP000244064">
    <property type="component" value="Unassembled WGS sequence"/>
</dbReference>
<dbReference type="GO" id="GO:0003700">
    <property type="term" value="F:DNA-binding transcription factor activity"/>
    <property type="evidence" value="ECO:0007669"/>
    <property type="project" value="InterPro"/>
</dbReference>
<accession>A0A2T5PAP2</accession>
<protein>
    <submittedName>
        <fullName evidence="5">Transcriptional regulator SlyA</fullName>
    </submittedName>
</protein>
<dbReference type="PROSITE" id="PS50995">
    <property type="entry name" value="HTH_MARR_2"/>
    <property type="match status" value="1"/>
</dbReference>
<dbReference type="Gene3D" id="1.10.10.10">
    <property type="entry name" value="Winged helix-like DNA-binding domain superfamily/Winged helix DNA-binding domain"/>
    <property type="match status" value="1"/>
</dbReference>
<keyword evidence="6" id="KW-1185">Reference proteome</keyword>
<keyword evidence="2" id="KW-0238">DNA-binding</keyword>
<evidence type="ECO:0000259" key="4">
    <source>
        <dbReference type="PROSITE" id="PS50995"/>
    </source>
</evidence>
<dbReference type="SMART" id="SM00347">
    <property type="entry name" value="HTH_MARR"/>
    <property type="match status" value="1"/>
</dbReference>
<organism evidence="5 6">
    <name type="scientific">Pseudomonas mangrovi</name>
    <dbReference type="NCBI Taxonomy" id="2161748"/>
    <lineage>
        <taxon>Bacteria</taxon>
        <taxon>Pseudomonadati</taxon>
        <taxon>Pseudomonadota</taxon>
        <taxon>Gammaproteobacteria</taxon>
        <taxon>Pseudomonadales</taxon>
        <taxon>Pseudomonadaceae</taxon>
        <taxon>Pseudomonas</taxon>
    </lineage>
</organism>
<dbReference type="Pfam" id="PF12802">
    <property type="entry name" value="MarR_2"/>
    <property type="match status" value="1"/>
</dbReference>
<proteinExistence type="predicted"/>
<sequence length="145" mass="16426">MSQKIEKHLFASQLAQLSRAWRAELDRRLADLGLSQARWLVLLYLSRFEHEPTQRELARSVGVEGPTLARLLDALEAQGLVSRQPVADDRRAKRIVLCPSATPLIERIEKISAQLRSELFAGIDEDDLNRCLAVHAKILGNLERH</sequence>
<evidence type="ECO:0000313" key="5">
    <source>
        <dbReference type="EMBL" id="PTU74809.1"/>
    </source>
</evidence>
<evidence type="ECO:0000313" key="6">
    <source>
        <dbReference type="Proteomes" id="UP000244064"/>
    </source>
</evidence>
<dbReference type="GO" id="GO:0003677">
    <property type="term" value="F:DNA binding"/>
    <property type="evidence" value="ECO:0007669"/>
    <property type="project" value="UniProtKB-KW"/>
</dbReference>
<dbReference type="EMBL" id="QASN01000014">
    <property type="protein sequence ID" value="PTU74809.1"/>
    <property type="molecule type" value="Genomic_DNA"/>
</dbReference>
<dbReference type="SUPFAM" id="SSF46785">
    <property type="entry name" value="Winged helix' DNA-binding domain"/>
    <property type="match status" value="1"/>
</dbReference>
<dbReference type="PRINTS" id="PR00598">
    <property type="entry name" value="HTHMARR"/>
</dbReference>
<dbReference type="PANTHER" id="PTHR33164">
    <property type="entry name" value="TRANSCRIPTIONAL REGULATOR, MARR FAMILY"/>
    <property type="match status" value="1"/>
</dbReference>
<dbReference type="InterPro" id="IPR036390">
    <property type="entry name" value="WH_DNA-bd_sf"/>
</dbReference>
<dbReference type="PANTHER" id="PTHR33164:SF64">
    <property type="entry name" value="TRANSCRIPTIONAL REGULATOR SLYA"/>
    <property type="match status" value="1"/>
</dbReference>
<dbReference type="NCBIfam" id="NF002926">
    <property type="entry name" value="PRK03573.1"/>
    <property type="match status" value="1"/>
</dbReference>
<dbReference type="InterPro" id="IPR036388">
    <property type="entry name" value="WH-like_DNA-bd_sf"/>
</dbReference>
<dbReference type="RefSeq" id="WP_108106711.1">
    <property type="nucleotide sequence ID" value="NZ_QASN01000014.1"/>
</dbReference>
<dbReference type="AlphaFoldDB" id="A0A2T5PAP2"/>
<dbReference type="InterPro" id="IPR039422">
    <property type="entry name" value="MarR/SlyA-like"/>
</dbReference>
<name>A0A2T5PAP2_9PSED</name>
<evidence type="ECO:0000256" key="2">
    <source>
        <dbReference type="ARBA" id="ARBA00023125"/>
    </source>
</evidence>
<evidence type="ECO:0000256" key="1">
    <source>
        <dbReference type="ARBA" id="ARBA00023015"/>
    </source>
</evidence>
<dbReference type="GO" id="GO:0006950">
    <property type="term" value="P:response to stress"/>
    <property type="evidence" value="ECO:0007669"/>
    <property type="project" value="TreeGrafter"/>
</dbReference>
<keyword evidence="3" id="KW-0804">Transcription</keyword>
<reference evidence="5 6" key="1">
    <citation type="submission" date="2018-04" db="EMBL/GenBank/DDBJ databases">
        <title>Pseudomonas sp. nov., isolated from mangrove soil.</title>
        <authorList>
            <person name="Chen C."/>
        </authorList>
    </citation>
    <scope>NUCLEOTIDE SEQUENCE [LARGE SCALE GENOMIC DNA]</scope>
    <source>
        <strain evidence="5 6">TC-11</strain>
    </source>
</reference>
<comment type="caution">
    <text evidence="5">The sequence shown here is derived from an EMBL/GenBank/DDBJ whole genome shotgun (WGS) entry which is preliminary data.</text>
</comment>
<dbReference type="OrthoDB" id="5296557at2"/>
<gene>
    <name evidence="5" type="ORF">DBO85_07870</name>
</gene>
<keyword evidence="1" id="KW-0805">Transcription regulation</keyword>
<feature type="domain" description="HTH marR-type" evidence="4">
    <location>
        <begin position="7"/>
        <end position="140"/>
    </location>
</feature>